<gene>
    <name evidence="6" type="ORF">PV10_08649</name>
</gene>
<dbReference type="PANTHER" id="PTHR33337">
    <property type="entry name" value="GFA DOMAIN-CONTAINING PROTEIN"/>
    <property type="match status" value="1"/>
</dbReference>
<dbReference type="STRING" id="212818.A0A0D1XLI9"/>
<keyword evidence="4" id="KW-0456">Lyase</keyword>
<dbReference type="AlphaFoldDB" id="A0A0D1XLI9"/>
<name>A0A0D1XLI9_EXOME</name>
<dbReference type="InterPro" id="IPR011057">
    <property type="entry name" value="Mss4-like_sf"/>
</dbReference>
<dbReference type="GeneID" id="27326494"/>
<evidence type="ECO:0000313" key="6">
    <source>
        <dbReference type="EMBL" id="KIV89031.1"/>
    </source>
</evidence>
<organism evidence="6 7">
    <name type="scientific">Exophiala mesophila</name>
    <name type="common">Black yeast-like fungus</name>
    <dbReference type="NCBI Taxonomy" id="212818"/>
    <lineage>
        <taxon>Eukaryota</taxon>
        <taxon>Fungi</taxon>
        <taxon>Dikarya</taxon>
        <taxon>Ascomycota</taxon>
        <taxon>Pezizomycotina</taxon>
        <taxon>Eurotiomycetes</taxon>
        <taxon>Chaetothyriomycetidae</taxon>
        <taxon>Chaetothyriales</taxon>
        <taxon>Herpotrichiellaceae</taxon>
        <taxon>Exophiala</taxon>
    </lineage>
</organism>
<evidence type="ECO:0000256" key="2">
    <source>
        <dbReference type="ARBA" id="ARBA00022723"/>
    </source>
</evidence>
<protein>
    <recommendedName>
        <fullName evidence="5">CENP-V/GFA domain-containing protein</fullName>
    </recommendedName>
</protein>
<keyword evidence="7" id="KW-1185">Reference proteome</keyword>
<keyword evidence="2" id="KW-0479">Metal-binding</keyword>
<dbReference type="OrthoDB" id="9985472at2759"/>
<dbReference type="RefSeq" id="XP_016220605.1">
    <property type="nucleotide sequence ID" value="XM_016373694.1"/>
</dbReference>
<accession>A0A0D1XLI9</accession>
<dbReference type="PANTHER" id="PTHR33337:SF40">
    <property type="entry name" value="CENP-V_GFA DOMAIN-CONTAINING PROTEIN-RELATED"/>
    <property type="match status" value="1"/>
</dbReference>
<keyword evidence="3" id="KW-0862">Zinc</keyword>
<sequence>MALPRAWYVRGAHRRKKVQKGKLSSRAAWELFCVYSKAITNISRTDSGNSWSRLFAMPYQGECNCGGIKVSIEDEAAAENKPIFCHCLSCRRQSGALGTYVLVLPEGDVTVTGPLKAYLDDKTDSGTSLHRWFCEVCGCPVMSTSPLFAGKKIVKLGLFDKIEKPVVEVYCRNRQEWEPKLDGVVSIEGAS</sequence>
<dbReference type="GO" id="GO:0016846">
    <property type="term" value="F:carbon-sulfur lyase activity"/>
    <property type="evidence" value="ECO:0007669"/>
    <property type="project" value="InterPro"/>
</dbReference>
<feature type="domain" description="CENP-V/GFA" evidence="5">
    <location>
        <begin position="59"/>
        <end position="178"/>
    </location>
</feature>
<evidence type="ECO:0000256" key="1">
    <source>
        <dbReference type="ARBA" id="ARBA00005495"/>
    </source>
</evidence>
<proteinExistence type="inferred from homology"/>
<dbReference type="SUPFAM" id="SSF51316">
    <property type="entry name" value="Mss4-like"/>
    <property type="match status" value="1"/>
</dbReference>
<comment type="similarity">
    <text evidence="1">Belongs to the Gfa family.</text>
</comment>
<dbReference type="PROSITE" id="PS51891">
    <property type="entry name" value="CENP_V_GFA"/>
    <property type="match status" value="1"/>
</dbReference>
<dbReference type="EMBL" id="KN847525">
    <property type="protein sequence ID" value="KIV89031.1"/>
    <property type="molecule type" value="Genomic_DNA"/>
</dbReference>
<dbReference type="VEuPathDB" id="FungiDB:PV10_08649"/>
<reference evidence="6 7" key="1">
    <citation type="submission" date="2015-01" db="EMBL/GenBank/DDBJ databases">
        <title>The Genome Sequence of Exophiala mesophila CBS40295.</title>
        <authorList>
            <consortium name="The Broad Institute Genomics Platform"/>
            <person name="Cuomo C."/>
            <person name="de Hoog S."/>
            <person name="Gorbushina A."/>
            <person name="Stielow B."/>
            <person name="Teixiera M."/>
            <person name="Abouelleil A."/>
            <person name="Chapman S.B."/>
            <person name="Priest M."/>
            <person name="Young S.K."/>
            <person name="Wortman J."/>
            <person name="Nusbaum C."/>
            <person name="Birren B."/>
        </authorList>
    </citation>
    <scope>NUCLEOTIDE SEQUENCE [LARGE SCALE GENOMIC DNA]</scope>
    <source>
        <strain evidence="6 7">CBS 40295</strain>
    </source>
</reference>
<dbReference type="OMA" id="FTELDIM"/>
<evidence type="ECO:0000256" key="3">
    <source>
        <dbReference type="ARBA" id="ARBA00022833"/>
    </source>
</evidence>
<dbReference type="Gene3D" id="3.90.1590.10">
    <property type="entry name" value="glutathione-dependent formaldehyde- activating enzyme (gfa)"/>
    <property type="match status" value="1"/>
</dbReference>
<evidence type="ECO:0000256" key="4">
    <source>
        <dbReference type="ARBA" id="ARBA00023239"/>
    </source>
</evidence>
<evidence type="ECO:0000259" key="5">
    <source>
        <dbReference type="PROSITE" id="PS51891"/>
    </source>
</evidence>
<dbReference type="Proteomes" id="UP000054302">
    <property type="component" value="Unassembled WGS sequence"/>
</dbReference>
<dbReference type="GO" id="GO:0046872">
    <property type="term" value="F:metal ion binding"/>
    <property type="evidence" value="ECO:0007669"/>
    <property type="project" value="UniProtKB-KW"/>
</dbReference>
<dbReference type="Pfam" id="PF04828">
    <property type="entry name" value="GFA"/>
    <property type="match status" value="1"/>
</dbReference>
<dbReference type="InterPro" id="IPR006913">
    <property type="entry name" value="CENP-V/GFA"/>
</dbReference>
<evidence type="ECO:0000313" key="7">
    <source>
        <dbReference type="Proteomes" id="UP000054302"/>
    </source>
</evidence>